<keyword evidence="2" id="KW-1185">Reference proteome</keyword>
<proteinExistence type="predicted"/>
<gene>
    <name evidence="1" type="ORF">LOK49_LG08G02369</name>
</gene>
<dbReference type="EMBL" id="CM045766">
    <property type="protein sequence ID" value="KAI8002465.1"/>
    <property type="molecule type" value="Genomic_DNA"/>
</dbReference>
<evidence type="ECO:0000313" key="1">
    <source>
        <dbReference type="EMBL" id="KAI8002465.1"/>
    </source>
</evidence>
<name>A0ACC0GNS7_9ERIC</name>
<comment type="caution">
    <text evidence="1">The sequence shown here is derived from an EMBL/GenBank/DDBJ whole genome shotgun (WGS) entry which is preliminary data.</text>
</comment>
<dbReference type="Proteomes" id="UP001060215">
    <property type="component" value="Chromosome 9"/>
</dbReference>
<accession>A0ACC0GNS7</accession>
<reference evidence="1 2" key="1">
    <citation type="journal article" date="2022" name="Plant J.">
        <title>Chromosome-level genome of Camellia lanceoleosa provides a valuable resource for understanding genome evolution and self-incompatibility.</title>
        <authorList>
            <person name="Gong W."/>
            <person name="Xiao S."/>
            <person name="Wang L."/>
            <person name="Liao Z."/>
            <person name="Chang Y."/>
            <person name="Mo W."/>
            <person name="Hu G."/>
            <person name="Li W."/>
            <person name="Zhao G."/>
            <person name="Zhu H."/>
            <person name="Hu X."/>
            <person name="Ji K."/>
            <person name="Xiang X."/>
            <person name="Song Q."/>
            <person name="Yuan D."/>
            <person name="Jin S."/>
            <person name="Zhang L."/>
        </authorList>
    </citation>
    <scope>NUCLEOTIDE SEQUENCE [LARGE SCALE GENOMIC DNA]</scope>
    <source>
        <strain evidence="1">SQ_2022a</strain>
    </source>
</reference>
<evidence type="ECO:0000313" key="2">
    <source>
        <dbReference type="Proteomes" id="UP001060215"/>
    </source>
</evidence>
<organism evidence="1 2">
    <name type="scientific">Camellia lanceoleosa</name>
    <dbReference type="NCBI Taxonomy" id="1840588"/>
    <lineage>
        <taxon>Eukaryota</taxon>
        <taxon>Viridiplantae</taxon>
        <taxon>Streptophyta</taxon>
        <taxon>Embryophyta</taxon>
        <taxon>Tracheophyta</taxon>
        <taxon>Spermatophyta</taxon>
        <taxon>Magnoliopsida</taxon>
        <taxon>eudicotyledons</taxon>
        <taxon>Gunneridae</taxon>
        <taxon>Pentapetalae</taxon>
        <taxon>asterids</taxon>
        <taxon>Ericales</taxon>
        <taxon>Theaceae</taxon>
        <taxon>Camellia</taxon>
    </lineage>
</organism>
<sequence>MNDEETIVELDCPFQVDGNVVFILGSCNGFTRACGFGYDKSTNDYKAVRIFSEWGRGGGLFIEEEFVEEDRRLSLWYSSASIYFRIICKSGSPHVDTDSSYSSWVIVSLDLEKETYEAIVPRDYGDGVIDLTLCVLKGCLHVLCNFPTCANVWVMSKNDEREPWTKLFTIPYSVVLNLPLQIIVHFEEW</sequence>
<protein>
    <submittedName>
        <fullName evidence="1">F-box/kelch-repeat protein</fullName>
    </submittedName>
</protein>